<sequence length="162" mass="18481">MCEMRVLRKILIYIAKNSRPSIDTVGRLAISRHHTCRCQEWEENSRRHITPNVACGFGSLSLNTLLRRSLPQPFCELIRRNNEGNEGIKRTKEVHPPFCHHTTVVFIACPVSFDVAATTTTAHISSRLFDVVAYKRPALLSYVFYKSTIFGLGHGCRSYKMI</sequence>
<evidence type="ECO:0000313" key="1">
    <source>
        <dbReference type="EnsemblPlants" id="MELO3C034664.2.1"/>
    </source>
</evidence>
<organism evidence="1">
    <name type="scientific">Cucumis melo</name>
    <name type="common">Muskmelon</name>
    <dbReference type="NCBI Taxonomy" id="3656"/>
    <lineage>
        <taxon>Eukaryota</taxon>
        <taxon>Viridiplantae</taxon>
        <taxon>Streptophyta</taxon>
        <taxon>Embryophyta</taxon>
        <taxon>Tracheophyta</taxon>
        <taxon>Spermatophyta</taxon>
        <taxon>Magnoliopsida</taxon>
        <taxon>eudicotyledons</taxon>
        <taxon>Gunneridae</taxon>
        <taxon>Pentapetalae</taxon>
        <taxon>rosids</taxon>
        <taxon>fabids</taxon>
        <taxon>Cucurbitales</taxon>
        <taxon>Cucurbitaceae</taxon>
        <taxon>Benincaseae</taxon>
        <taxon>Cucumis</taxon>
    </lineage>
</organism>
<reference evidence="1" key="1">
    <citation type="submission" date="2023-03" db="UniProtKB">
        <authorList>
            <consortium name="EnsemblPlants"/>
        </authorList>
    </citation>
    <scope>IDENTIFICATION</scope>
</reference>
<proteinExistence type="predicted"/>
<dbReference type="EnsemblPlants" id="MELO3C034664.2.1">
    <property type="protein sequence ID" value="MELO3C034664.2.1"/>
    <property type="gene ID" value="MELO3C034664.2"/>
</dbReference>
<protein>
    <submittedName>
        <fullName evidence="1">Uncharacterized protein</fullName>
    </submittedName>
</protein>
<dbReference type="Gramene" id="MELO3C034664.2.1">
    <property type="protein sequence ID" value="MELO3C034664.2.1"/>
    <property type="gene ID" value="MELO3C034664.2"/>
</dbReference>
<dbReference type="AlphaFoldDB" id="A0A9I9EJE7"/>
<name>A0A9I9EJE7_CUCME</name>
<accession>A0A9I9EJE7</accession>